<dbReference type="AlphaFoldDB" id="A0A972GUK7"/>
<dbReference type="EMBL" id="WHOD01000052">
    <property type="protein sequence ID" value="NOU94082.1"/>
    <property type="molecule type" value="Genomic_DNA"/>
</dbReference>
<feature type="signal peptide" evidence="6">
    <location>
        <begin position="1"/>
        <end position="24"/>
    </location>
</feature>
<dbReference type="Proteomes" id="UP000641588">
    <property type="component" value="Unassembled WGS sequence"/>
</dbReference>
<dbReference type="SUPFAM" id="SSF51445">
    <property type="entry name" value="(Trans)glycosidases"/>
    <property type="match status" value="1"/>
</dbReference>
<dbReference type="InterPro" id="IPR001547">
    <property type="entry name" value="Glyco_hydro_5"/>
</dbReference>
<evidence type="ECO:0000256" key="4">
    <source>
        <dbReference type="ARBA" id="ARBA00023326"/>
    </source>
</evidence>
<accession>A0A972GUK7</accession>
<dbReference type="InterPro" id="IPR017853">
    <property type="entry name" value="GH"/>
</dbReference>
<evidence type="ECO:0000256" key="6">
    <source>
        <dbReference type="SAM" id="SignalP"/>
    </source>
</evidence>
<dbReference type="PROSITE" id="PS00659">
    <property type="entry name" value="GLYCOSYL_HYDROL_F5"/>
    <property type="match status" value="1"/>
</dbReference>
<proteinExistence type="inferred from homology"/>
<keyword evidence="3 5" id="KW-0326">Glycosidase</keyword>
<keyword evidence="2" id="KW-0136">Cellulose degradation</keyword>
<comment type="caution">
    <text evidence="8">The sequence shown here is derived from an EMBL/GenBank/DDBJ whole genome shotgun (WGS) entry which is preliminary data.</text>
</comment>
<comment type="similarity">
    <text evidence="5">Belongs to the glycosyl hydrolase 5 (cellulase A) family.</text>
</comment>
<evidence type="ECO:0000256" key="1">
    <source>
        <dbReference type="ARBA" id="ARBA00022801"/>
    </source>
</evidence>
<sequence>MKKILSLLTVLLGFSVIFSLSVFAEAPGRPLVEGITPTSTTNKTLKTSDHQLIRAGVGWYGKCWPNSPNTVLLEDENYWKRAKAAGLNAIRVTNWDERGYVNDASLNDTSNCTYLNDNPHGGAEYNGAWTIDGNLRHLTIMVNHAARNGMYVIITPGDAPGSYSKPYLEAFWTKAAAKFAGETHVIYEITNEPVNFNANNYDDATHPNTTGNLADIYKIMRKAAPDTPILSLTFAVAKESMNPVVTRFTQKVNEGTTGNDRPLIWSNNKDLVSFHTYNTDDMVTINALRAVYPVMNTEWSYFGDTSVKKIDGKLFHGQNLEQADLPEQGGGISWINFRAGRDDSEFVPDFYKFVNDAKFKNYFWKPSSLIDDSLSDLTKVHFSTNMQITPACSPANCNNFEGDAYRATLITGQGTGYITYKAPGVGKFKAHIYSNNNFTTGTNQTSGIKFYVSGNNVDWENINVTKSTPVATAAGWKVAYYTPTAPLPVGTEYIKVELTQTPNFANQIADMQITYWP</sequence>
<dbReference type="Pfam" id="PF00150">
    <property type="entry name" value="Cellulase"/>
    <property type="match status" value="1"/>
</dbReference>
<feature type="chain" id="PRO_5039564119" description="Glycoside hydrolase family 5 domain-containing protein" evidence="6">
    <location>
        <begin position="25"/>
        <end position="517"/>
    </location>
</feature>
<evidence type="ECO:0000256" key="2">
    <source>
        <dbReference type="ARBA" id="ARBA00023001"/>
    </source>
</evidence>
<keyword evidence="9" id="KW-1185">Reference proteome</keyword>
<dbReference type="InterPro" id="IPR018087">
    <property type="entry name" value="Glyco_hydro_5_CS"/>
</dbReference>
<keyword evidence="1 5" id="KW-0378">Hydrolase</keyword>
<evidence type="ECO:0000256" key="3">
    <source>
        <dbReference type="ARBA" id="ARBA00023295"/>
    </source>
</evidence>
<organism evidence="8 9">
    <name type="scientific">Paenibacillus foliorum</name>
    <dbReference type="NCBI Taxonomy" id="2654974"/>
    <lineage>
        <taxon>Bacteria</taxon>
        <taxon>Bacillati</taxon>
        <taxon>Bacillota</taxon>
        <taxon>Bacilli</taxon>
        <taxon>Bacillales</taxon>
        <taxon>Paenibacillaceae</taxon>
        <taxon>Paenibacillus</taxon>
    </lineage>
</organism>
<keyword evidence="6" id="KW-0732">Signal</keyword>
<evidence type="ECO:0000256" key="5">
    <source>
        <dbReference type="RuleBase" id="RU361153"/>
    </source>
</evidence>
<evidence type="ECO:0000313" key="8">
    <source>
        <dbReference type="EMBL" id="NOU94082.1"/>
    </source>
</evidence>
<keyword evidence="4" id="KW-0624">Polysaccharide degradation</keyword>
<evidence type="ECO:0000313" key="9">
    <source>
        <dbReference type="Proteomes" id="UP000641588"/>
    </source>
</evidence>
<dbReference type="RefSeq" id="WP_171652275.1">
    <property type="nucleotide sequence ID" value="NZ_WHOD01000052.1"/>
</dbReference>
<dbReference type="GO" id="GO:0030245">
    <property type="term" value="P:cellulose catabolic process"/>
    <property type="evidence" value="ECO:0007669"/>
    <property type="project" value="UniProtKB-KW"/>
</dbReference>
<name>A0A972GUK7_9BACL</name>
<evidence type="ECO:0000259" key="7">
    <source>
        <dbReference type="Pfam" id="PF00150"/>
    </source>
</evidence>
<gene>
    <name evidence="8" type="ORF">GC093_12760</name>
</gene>
<dbReference type="Gene3D" id="3.20.20.80">
    <property type="entry name" value="Glycosidases"/>
    <property type="match status" value="1"/>
</dbReference>
<keyword evidence="4" id="KW-0119">Carbohydrate metabolism</keyword>
<protein>
    <recommendedName>
        <fullName evidence="7">Glycoside hydrolase family 5 domain-containing protein</fullName>
    </recommendedName>
</protein>
<feature type="domain" description="Glycoside hydrolase family 5" evidence="7">
    <location>
        <begin position="75"/>
        <end position="282"/>
    </location>
</feature>
<reference evidence="8" key="1">
    <citation type="submission" date="2019-10" db="EMBL/GenBank/DDBJ databases">
        <title>Description of Paenibacillus glebae sp. nov.</title>
        <authorList>
            <person name="Carlier A."/>
            <person name="Qi S."/>
        </authorList>
    </citation>
    <scope>NUCLEOTIDE SEQUENCE</scope>
    <source>
        <strain evidence="8">LMG 31456</strain>
    </source>
</reference>
<dbReference type="GO" id="GO:0004553">
    <property type="term" value="F:hydrolase activity, hydrolyzing O-glycosyl compounds"/>
    <property type="evidence" value="ECO:0007669"/>
    <property type="project" value="InterPro"/>
</dbReference>